<sequence length="257" mass="29405">MDMDSTKKQEIHPETEIKTGKFEEELEEDDDPPTLSPYALEALQQFIASQSISKTQEEKEADENDEDAMPLLPEDWRMSQFWYSPQTAITVSSEVSSLLSQFTCDGSDVAPPSVACISCPTLFIYLKKLYPTMSVQLLEYDKRFEKYGNDFTFYDYNLPEDLPQSMKHTYQIVVADPPYLSEECLKKVAQTIPFLAHPGKNFLLLLTGEVQKDRAAKLLGLRPCGFRPEHSSKLGNEFRLYTNYNPGERLGGWELEE</sequence>
<keyword evidence="2 5" id="KW-0963">Cytoplasm</keyword>
<dbReference type="EC" id="2.1.1.-" evidence="5"/>
<dbReference type="InterPro" id="IPR019369">
    <property type="entry name" value="Efm5/EEF1AKMT1"/>
</dbReference>
<dbReference type="Proteomes" id="UP000813463">
    <property type="component" value="Chromosome 6"/>
</dbReference>
<dbReference type="AlphaFoldDB" id="A0A9R0JYP3"/>
<dbReference type="GO" id="GO:0032259">
    <property type="term" value="P:methylation"/>
    <property type="evidence" value="ECO:0007669"/>
    <property type="project" value="UniProtKB-KW"/>
</dbReference>
<dbReference type="PANTHER" id="PTHR13200:SF0">
    <property type="entry name" value="EEF1A LYSINE METHYLTRANSFERASE 1"/>
    <property type="match status" value="1"/>
</dbReference>
<dbReference type="HAMAP" id="MF_03187">
    <property type="entry name" value="Methyltr_EFM5"/>
    <property type="match status" value="1"/>
</dbReference>
<dbReference type="GO" id="GO:0005737">
    <property type="term" value="C:cytoplasm"/>
    <property type="evidence" value="ECO:0007669"/>
    <property type="project" value="UniProtKB-SubCell"/>
</dbReference>
<feature type="region of interest" description="Disordered" evidence="6">
    <location>
        <begin position="1"/>
        <end position="37"/>
    </location>
</feature>
<dbReference type="Gene3D" id="3.40.50.150">
    <property type="entry name" value="Vaccinia Virus protein VP39"/>
    <property type="match status" value="1"/>
</dbReference>
<protein>
    <recommendedName>
        <fullName evidence="5">Protein-lysine N-methyltransferase LOC110791553</fullName>
        <ecNumber evidence="5">2.1.1.-</ecNumber>
    </recommendedName>
</protein>
<dbReference type="RefSeq" id="XP_021851995.1">
    <property type="nucleotide sequence ID" value="XM_021996303.2"/>
</dbReference>
<dbReference type="InterPro" id="IPR029063">
    <property type="entry name" value="SAM-dependent_MTases_sf"/>
</dbReference>
<dbReference type="Pfam" id="PF10237">
    <property type="entry name" value="N6-adenineMlase"/>
    <property type="match status" value="1"/>
</dbReference>
<comment type="function">
    <text evidence="5">S-adenosyl-L-methionine-dependent protein-lysine N-methyltransferase that methylates elongation factor 1-alpha.</text>
</comment>
<feature type="compositionally biased region" description="Basic and acidic residues" evidence="6">
    <location>
        <begin position="1"/>
        <end position="23"/>
    </location>
</feature>
<dbReference type="InterPro" id="IPR002052">
    <property type="entry name" value="DNA_methylase_N6_adenine_CS"/>
</dbReference>
<proteinExistence type="inferred from homology"/>
<evidence type="ECO:0000256" key="3">
    <source>
        <dbReference type="ARBA" id="ARBA00022603"/>
    </source>
</evidence>
<name>A0A9R0JYP3_SPIOL</name>
<reference evidence="7" key="1">
    <citation type="journal article" date="2021" name="Nat. Commun.">
        <title>Genomic analyses provide insights into spinach domestication and the genetic basis of agronomic traits.</title>
        <authorList>
            <person name="Cai X."/>
            <person name="Sun X."/>
            <person name="Xu C."/>
            <person name="Sun H."/>
            <person name="Wang X."/>
            <person name="Ge C."/>
            <person name="Zhang Z."/>
            <person name="Wang Q."/>
            <person name="Fei Z."/>
            <person name="Jiao C."/>
            <person name="Wang Q."/>
        </authorList>
    </citation>
    <scope>NUCLEOTIDE SEQUENCE [LARGE SCALE GENOMIC DNA]</scope>
    <source>
        <strain evidence="7">cv. Varoflay</strain>
    </source>
</reference>
<evidence type="ECO:0000256" key="5">
    <source>
        <dbReference type="HAMAP-Rule" id="MF_03187"/>
    </source>
</evidence>
<comment type="subcellular location">
    <subcellularLocation>
        <location evidence="1 5">Cytoplasm</location>
    </subcellularLocation>
</comment>
<dbReference type="KEGG" id="soe:110791553"/>
<evidence type="ECO:0000256" key="2">
    <source>
        <dbReference type="ARBA" id="ARBA00022490"/>
    </source>
</evidence>
<gene>
    <name evidence="8" type="primary">LOC110791553</name>
</gene>
<dbReference type="PROSITE" id="PS00092">
    <property type="entry name" value="N6_MTASE"/>
    <property type="match status" value="1"/>
</dbReference>
<evidence type="ECO:0000313" key="7">
    <source>
        <dbReference type="Proteomes" id="UP000813463"/>
    </source>
</evidence>
<dbReference type="PANTHER" id="PTHR13200">
    <property type="entry name" value="EEF1A LYSINE METHYLTRANSFERASE 1"/>
    <property type="match status" value="1"/>
</dbReference>
<organism evidence="7 8">
    <name type="scientific">Spinacia oleracea</name>
    <name type="common">Spinach</name>
    <dbReference type="NCBI Taxonomy" id="3562"/>
    <lineage>
        <taxon>Eukaryota</taxon>
        <taxon>Viridiplantae</taxon>
        <taxon>Streptophyta</taxon>
        <taxon>Embryophyta</taxon>
        <taxon>Tracheophyta</taxon>
        <taxon>Spermatophyta</taxon>
        <taxon>Magnoliopsida</taxon>
        <taxon>eudicotyledons</taxon>
        <taxon>Gunneridae</taxon>
        <taxon>Pentapetalae</taxon>
        <taxon>Caryophyllales</taxon>
        <taxon>Chenopodiaceae</taxon>
        <taxon>Chenopodioideae</taxon>
        <taxon>Anserineae</taxon>
        <taxon>Spinacia</taxon>
    </lineage>
</organism>
<accession>A0A9R0JYP3</accession>
<evidence type="ECO:0000256" key="6">
    <source>
        <dbReference type="SAM" id="MobiDB-lite"/>
    </source>
</evidence>
<dbReference type="GeneID" id="110791553"/>
<evidence type="ECO:0000256" key="1">
    <source>
        <dbReference type="ARBA" id="ARBA00004496"/>
    </source>
</evidence>
<dbReference type="OrthoDB" id="206354at2759"/>
<comment type="similarity">
    <text evidence="5">Belongs to the class I-like SAM-binding methyltransferase superfamily. EFM5 family.</text>
</comment>
<keyword evidence="7" id="KW-1185">Reference proteome</keyword>
<evidence type="ECO:0000313" key="8">
    <source>
        <dbReference type="RefSeq" id="XP_021851995.1"/>
    </source>
</evidence>
<keyword evidence="4 5" id="KW-0808">Transferase</keyword>
<dbReference type="GO" id="GO:0003676">
    <property type="term" value="F:nucleic acid binding"/>
    <property type="evidence" value="ECO:0007669"/>
    <property type="project" value="InterPro"/>
</dbReference>
<dbReference type="GO" id="GO:0016279">
    <property type="term" value="F:protein-lysine N-methyltransferase activity"/>
    <property type="evidence" value="ECO:0007669"/>
    <property type="project" value="UniProtKB-UniRule"/>
</dbReference>
<dbReference type="InterPro" id="IPR041370">
    <property type="entry name" value="Mlase_EEF1AKMT1/ZCCHC4"/>
</dbReference>
<keyword evidence="3 5" id="KW-0489">Methyltransferase</keyword>
<reference evidence="8" key="2">
    <citation type="submission" date="2025-08" db="UniProtKB">
        <authorList>
            <consortium name="RefSeq"/>
        </authorList>
    </citation>
    <scope>IDENTIFICATION</scope>
    <source>
        <tissue evidence="8">Leaf</tissue>
    </source>
</reference>
<evidence type="ECO:0000256" key="4">
    <source>
        <dbReference type="ARBA" id="ARBA00022679"/>
    </source>
</evidence>